<feature type="compositionally biased region" description="Acidic residues" evidence="1">
    <location>
        <begin position="287"/>
        <end position="302"/>
    </location>
</feature>
<dbReference type="AlphaFoldDB" id="A0A9P6YUJ7"/>
<name>A0A9P6YUJ7_9FUNG</name>
<dbReference type="Gene3D" id="4.10.60.10">
    <property type="entry name" value="Zinc finger, CCHC-type"/>
    <property type="match status" value="1"/>
</dbReference>
<comment type="caution">
    <text evidence="2">The sequence shown here is derived from an EMBL/GenBank/DDBJ whole genome shotgun (WGS) entry which is preliminary data.</text>
</comment>
<dbReference type="EMBL" id="JAANIU010002490">
    <property type="protein sequence ID" value="KAG1564664.1"/>
    <property type="molecule type" value="Genomic_DNA"/>
</dbReference>
<dbReference type="InterPro" id="IPR036875">
    <property type="entry name" value="Znf_CCHC_sf"/>
</dbReference>
<evidence type="ECO:0000313" key="2">
    <source>
        <dbReference type="EMBL" id="KAG1564664.1"/>
    </source>
</evidence>
<sequence>MVLPNSQPISQVAELQSSPPKHKAKYMSMPKLDNSSTLNALQTSIFRTSRTKGAYLFDISTCKEKHIDQQSMLLLKEQHPNVYACVPLNDGPRRCFEVYITQPNAHNDIMNNGLVFPKVNLRIYPRTALDDSAKIVNLNFAHLSLLLKEEVLAGLQQSLAVFVFFMGTGYAVLNVQKESNVLEVKLFQELSRQISWCETKDFFHATWNNIPTWYRYCHKEGHTKYECPLSKARIICYSCHRNEHRSFECPRRNSPLHANKKRDRKSYQSKQKVTVESLILITEVYESEDDPNDPDYSDEDVEQMSVTSDRSSEEIIDAEEVRQLEQDISIPIQRLSDGANNNRYHDEQDRFFLLTKPQESGKHTNNIMAVSQWMNPKHNEDHGDSTSGCECALPLLTRSINYAE</sequence>
<dbReference type="GO" id="GO:0003676">
    <property type="term" value="F:nucleic acid binding"/>
    <property type="evidence" value="ECO:0007669"/>
    <property type="project" value="InterPro"/>
</dbReference>
<dbReference type="SUPFAM" id="SSF57756">
    <property type="entry name" value="Retrovirus zinc finger-like domains"/>
    <property type="match status" value="1"/>
</dbReference>
<gene>
    <name evidence="2" type="ORF">G6F50_010802</name>
</gene>
<feature type="region of interest" description="Disordered" evidence="1">
    <location>
        <begin position="247"/>
        <end position="270"/>
    </location>
</feature>
<evidence type="ECO:0000256" key="1">
    <source>
        <dbReference type="SAM" id="MobiDB-lite"/>
    </source>
</evidence>
<protein>
    <recommendedName>
        <fullName evidence="4">CCHC-type domain-containing protein</fullName>
    </recommendedName>
</protein>
<evidence type="ECO:0008006" key="4">
    <source>
        <dbReference type="Google" id="ProtNLM"/>
    </source>
</evidence>
<dbReference type="GO" id="GO:0008270">
    <property type="term" value="F:zinc ion binding"/>
    <property type="evidence" value="ECO:0007669"/>
    <property type="project" value="InterPro"/>
</dbReference>
<feature type="compositionally biased region" description="Polar residues" evidence="1">
    <location>
        <begin position="1"/>
        <end position="19"/>
    </location>
</feature>
<dbReference type="Proteomes" id="UP000740926">
    <property type="component" value="Unassembled WGS sequence"/>
</dbReference>
<feature type="region of interest" description="Disordered" evidence="1">
    <location>
        <begin position="1"/>
        <end position="23"/>
    </location>
</feature>
<evidence type="ECO:0000313" key="3">
    <source>
        <dbReference type="Proteomes" id="UP000740926"/>
    </source>
</evidence>
<proteinExistence type="predicted"/>
<feature type="region of interest" description="Disordered" evidence="1">
    <location>
        <begin position="287"/>
        <end position="312"/>
    </location>
</feature>
<reference evidence="2 3" key="1">
    <citation type="journal article" date="2020" name="Microb. Genom.">
        <title>Genetic diversity of clinical and environmental Mucorales isolates obtained from an investigation of mucormycosis cases among solid organ transplant recipients.</title>
        <authorList>
            <person name="Nguyen M.H."/>
            <person name="Kaul D."/>
            <person name="Muto C."/>
            <person name="Cheng S.J."/>
            <person name="Richter R.A."/>
            <person name="Bruno V.M."/>
            <person name="Liu G."/>
            <person name="Beyhan S."/>
            <person name="Sundermann A.J."/>
            <person name="Mounaud S."/>
            <person name="Pasculle A.W."/>
            <person name="Nierman W.C."/>
            <person name="Driscoll E."/>
            <person name="Cumbie R."/>
            <person name="Clancy C.J."/>
            <person name="Dupont C.L."/>
        </authorList>
    </citation>
    <scope>NUCLEOTIDE SEQUENCE [LARGE SCALE GENOMIC DNA]</scope>
    <source>
        <strain evidence="2 3">GL24</strain>
    </source>
</reference>
<organism evidence="2 3">
    <name type="scientific">Rhizopus delemar</name>
    <dbReference type="NCBI Taxonomy" id="936053"/>
    <lineage>
        <taxon>Eukaryota</taxon>
        <taxon>Fungi</taxon>
        <taxon>Fungi incertae sedis</taxon>
        <taxon>Mucoromycota</taxon>
        <taxon>Mucoromycotina</taxon>
        <taxon>Mucoromycetes</taxon>
        <taxon>Mucorales</taxon>
        <taxon>Mucorineae</taxon>
        <taxon>Rhizopodaceae</taxon>
        <taxon>Rhizopus</taxon>
    </lineage>
</organism>
<accession>A0A9P6YUJ7</accession>
<keyword evidence="3" id="KW-1185">Reference proteome</keyword>